<evidence type="ECO:0000313" key="1">
    <source>
        <dbReference type="EMBL" id="KAG0711758.1"/>
    </source>
</evidence>
<name>A0A8J4XQ96_CHIOP</name>
<proteinExistence type="predicted"/>
<reference evidence="1" key="1">
    <citation type="submission" date="2020-07" db="EMBL/GenBank/DDBJ databases">
        <title>The High-quality genome of the commercially important snow crab, Chionoecetes opilio.</title>
        <authorList>
            <person name="Jeong J.-H."/>
            <person name="Ryu S."/>
        </authorList>
    </citation>
    <scope>NUCLEOTIDE SEQUENCE</scope>
    <source>
        <strain evidence="1">MADBK_172401_WGS</strain>
        <tissue evidence="1">Digestive gland</tissue>
    </source>
</reference>
<dbReference type="EMBL" id="JACEEZ010023061">
    <property type="protein sequence ID" value="KAG0711758.1"/>
    <property type="molecule type" value="Genomic_DNA"/>
</dbReference>
<protein>
    <submittedName>
        <fullName evidence="1">Uncharacterized protein</fullName>
    </submittedName>
</protein>
<organism evidence="1 2">
    <name type="scientific">Chionoecetes opilio</name>
    <name type="common">Atlantic snow crab</name>
    <name type="synonym">Cancer opilio</name>
    <dbReference type="NCBI Taxonomy" id="41210"/>
    <lineage>
        <taxon>Eukaryota</taxon>
        <taxon>Metazoa</taxon>
        <taxon>Ecdysozoa</taxon>
        <taxon>Arthropoda</taxon>
        <taxon>Crustacea</taxon>
        <taxon>Multicrustacea</taxon>
        <taxon>Malacostraca</taxon>
        <taxon>Eumalacostraca</taxon>
        <taxon>Eucarida</taxon>
        <taxon>Decapoda</taxon>
        <taxon>Pleocyemata</taxon>
        <taxon>Brachyura</taxon>
        <taxon>Eubrachyura</taxon>
        <taxon>Majoidea</taxon>
        <taxon>Majidae</taxon>
        <taxon>Chionoecetes</taxon>
    </lineage>
</organism>
<gene>
    <name evidence="1" type="ORF">GWK47_019941</name>
</gene>
<accession>A0A8J4XQ96</accession>
<dbReference type="Proteomes" id="UP000770661">
    <property type="component" value="Unassembled WGS sequence"/>
</dbReference>
<sequence length="132" mass="14747">MLIFVFVQSQPPRRPLHGATVTLSAGPSKEKGDRLQAQFLIVPPQKKRPLVSLPLHTCASGAAQLVQLVQWLFAMNGVNTLDVIRRHSVFSFKDEDVKDGVWRTVGKAYVGLTNLGYTHRVVNHTKSFGWIQ</sequence>
<dbReference type="OrthoDB" id="10014409at2759"/>
<dbReference type="AlphaFoldDB" id="A0A8J4XQ96"/>
<comment type="caution">
    <text evidence="1">The sequence shown here is derived from an EMBL/GenBank/DDBJ whole genome shotgun (WGS) entry which is preliminary data.</text>
</comment>
<keyword evidence="2" id="KW-1185">Reference proteome</keyword>
<evidence type="ECO:0000313" key="2">
    <source>
        <dbReference type="Proteomes" id="UP000770661"/>
    </source>
</evidence>